<dbReference type="Proteomes" id="UP000312032">
    <property type="component" value="Unassembled WGS sequence"/>
</dbReference>
<keyword evidence="2" id="KW-1185">Reference proteome</keyword>
<proteinExistence type="predicted"/>
<organism evidence="1 2">
    <name type="scientific">Corynebacterium tapiri</name>
    <dbReference type="NCBI Taxonomy" id="1448266"/>
    <lineage>
        <taxon>Bacteria</taxon>
        <taxon>Bacillati</taxon>
        <taxon>Actinomycetota</taxon>
        <taxon>Actinomycetes</taxon>
        <taxon>Mycobacteriales</taxon>
        <taxon>Corynebacteriaceae</taxon>
        <taxon>Corynebacterium</taxon>
    </lineage>
</organism>
<dbReference type="PANTHER" id="PTHR36974">
    <property type="entry name" value="MEMBRANE PROTEIN-RELATED"/>
    <property type="match status" value="1"/>
</dbReference>
<evidence type="ECO:0008006" key="3">
    <source>
        <dbReference type="Google" id="ProtNLM"/>
    </source>
</evidence>
<comment type="caution">
    <text evidence="1">The sequence shown here is derived from an EMBL/GenBank/DDBJ whole genome shotgun (WGS) entry which is preliminary data.</text>
</comment>
<protein>
    <recommendedName>
        <fullName evidence="3">DoxX family membrane protein</fullName>
    </recommendedName>
</protein>
<dbReference type="PANTHER" id="PTHR36974:SF1">
    <property type="entry name" value="DOXX FAMILY MEMBRANE PROTEIN"/>
    <property type="match status" value="1"/>
</dbReference>
<sequence>MPSRRQLTGLFAGMGALHFIKPEPFDGIIPPQLPGSPRTYTYASGVAELATAGLLALPRTRRLGGLATSLLSLAVWPGNIYMAYQYRDKTPLKKAIAYGRLPLQLPLIRSGWDIYQGKKK</sequence>
<name>A0A5C4U256_9CORY</name>
<evidence type="ECO:0000313" key="1">
    <source>
        <dbReference type="EMBL" id="TNL96574.1"/>
    </source>
</evidence>
<evidence type="ECO:0000313" key="2">
    <source>
        <dbReference type="Proteomes" id="UP000312032"/>
    </source>
</evidence>
<dbReference type="AlphaFoldDB" id="A0A5C4U256"/>
<dbReference type="EMBL" id="VDHJ01000010">
    <property type="protein sequence ID" value="TNL96574.1"/>
    <property type="molecule type" value="Genomic_DNA"/>
</dbReference>
<dbReference type="RefSeq" id="WP_139465928.1">
    <property type="nucleotide sequence ID" value="NZ_VDHJ01000010.1"/>
</dbReference>
<reference evidence="1 2" key="1">
    <citation type="submission" date="2019-06" db="EMBL/GenBank/DDBJ databases">
        <authorList>
            <person name="Li J."/>
        </authorList>
    </citation>
    <scope>NUCLEOTIDE SEQUENCE [LARGE SCALE GENOMIC DNA]</scope>
    <source>
        <strain evidence="1 2">LMG 28165</strain>
    </source>
</reference>
<dbReference type="OrthoDB" id="3267646at2"/>
<gene>
    <name evidence="1" type="ORF">FHE74_07705</name>
</gene>
<accession>A0A5C4U256</accession>